<feature type="transmembrane region" description="Helical" evidence="7">
    <location>
        <begin position="352"/>
        <end position="370"/>
    </location>
</feature>
<dbReference type="InterPro" id="IPR050833">
    <property type="entry name" value="Poly_Biosynth_Transport"/>
</dbReference>
<dbReference type="RefSeq" id="WP_069321731.1">
    <property type="nucleotide sequence ID" value="NZ_MDDS01000068.1"/>
</dbReference>
<feature type="transmembrane region" description="Helical" evidence="7">
    <location>
        <begin position="233"/>
        <end position="259"/>
    </location>
</feature>
<feature type="transmembrane region" description="Helical" evidence="7">
    <location>
        <begin position="82"/>
        <end position="103"/>
    </location>
</feature>
<feature type="transmembrane region" description="Helical" evidence="7">
    <location>
        <begin position="431"/>
        <end position="451"/>
    </location>
</feature>
<protein>
    <recommendedName>
        <fullName evidence="10">Polysaccharide biosynthesis protein</fullName>
    </recommendedName>
</protein>
<comment type="caution">
    <text evidence="8">The sequence shown here is derived from an EMBL/GenBank/DDBJ whole genome shotgun (WGS) entry which is preliminary data.</text>
</comment>
<dbReference type="PANTHER" id="PTHR30250:SF10">
    <property type="entry name" value="LIPOPOLYSACCHARIDE BIOSYNTHESIS PROTEIN WZXC"/>
    <property type="match status" value="1"/>
</dbReference>
<comment type="subcellular location">
    <subcellularLocation>
        <location evidence="1">Cell membrane</location>
        <topology evidence="1">Multi-pass membrane protein</topology>
    </subcellularLocation>
</comment>
<dbReference type="GO" id="GO:0005886">
    <property type="term" value="C:plasma membrane"/>
    <property type="evidence" value="ECO:0007669"/>
    <property type="project" value="UniProtKB-SubCell"/>
</dbReference>
<reference evidence="8 9" key="1">
    <citation type="submission" date="2016-08" db="EMBL/GenBank/DDBJ databases">
        <title>Draft genome of the agarase producing Sphingomonas sp. MCT13.</title>
        <authorList>
            <person name="D'Andrea M.M."/>
            <person name="Rossolini G.M."/>
            <person name="Thaller M.C."/>
        </authorList>
    </citation>
    <scope>NUCLEOTIDE SEQUENCE [LARGE SCALE GENOMIC DNA]</scope>
    <source>
        <strain evidence="8 9">MCT13</strain>
    </source>
</reference>
<evidence type="ECO:0000313" key="9">
    <source>
        <dbReference type="Proteomes" id="UP000094487"/>
    </source>
</evidence>
<keyword evidence="9" id="KW-1185">Reference proteome</keyword>
<keyword evidence="6 7" id="KW-0472">Membrane</keyword>
<feature type="transmembrane region" description="Helical" evidence="7">
    <location>
        <begin position="408"/>
        <end position="425"/>
    </location>
</feature>
<gene>
    <name evidence="8" type="ORF">BFL28_05610</name>
</gene>
<evidence type="ECO:0000256" key="7">
    <source>
        <dbReference type="SAM" id="Phobius"/>
    </source>
</evidence>
<dbReference type="STRING" id="1888892.BFL28_05610"/>
<feature type="transmembrane region" description="Helical" evidence="7">
    <location>
        <begin position="280"/>
        <end position="302"/>
    </location>
</feature>
<sequence length="458" mass="49720">MRVLRSGMLVLAANLTEVLSALVRNLILARLLTVEQFGIAATFAILMTLVETFQNAGLNRMIVQDPEAMQPHFMASLHGTQLVIGVAAGVLMAILAWPFAWAMDTPTLVVAYLTMAVIPLCTGFTHLETFRAQREGRFAPQALRSFISQPIGVLAVWPGFWWFGDYRAALVAIFAQQLSAIVLTHVAVRERFALAYDRDIWRRAFAFAWPLTLNGFLMFWVVNGDRMVVSNRFGAATLAWLSVALMLTMMPANLVARTVQTLALPALARNQHDGRQFAKLYNMTTTSLALVGVSMTLGLVLLGKYVLLILFGERYLPAQALLGLVACMNGVRLIRAAPVIAAMARGETRNPLYANIIRACAIPLAFAAAWQTGDLTLMLGVGIGGEVVAAIASGVLAWRHVRVPGRQYLICTALALCAMVGALAIPSLGWWAGMPTATGMAGLVIIGAVQWRGMKGRR</sequence>
<keyword evidence="4 7" id="KW-0812">Transmembrane</keyword>
<comment type="similarity">
    <text evidence="2">Belongs to the polysaccharide synthase family.</text>
</comment>
<feature type="transmembrane region" description="Helical" evidence="7">
    <location>
        <begin position="169"/>
        <end position="188"/>
    </location>
</feature>
<dbReference type="PANTHER" id="PTHR30250">
    <property type="entry name" value="PST FAMILY PREDICTED COLANIC ACID TRANSPORTER"/>
    <property type="match status" value="1"/>
</dbReference>
<feature type="transmembrane region" description="Helical" evidence="7">
    <location>
        <begin position="36"/>
        <end position="53"/>
    </location>
</feature>
<accession>A0A1E3LTF2</accession>
<dbReference type="OrthoDB" id="7605542at2"/>
<feature type="transmembrane region" description="Helical" evidence="7">
    <location>
        <begin position="200"/>
        <end position="221"/>
    </location>
</feature>
<keyword evidence="3" id="KW-1003">Cell membrane</keyword>
<organism evidence="8 9">
    <name type="scientific">Sphingomonas turrisvirgatae</name>
    <dbReference type="NCBI Taxonomy" id="1888892"/>
    <lineage>
        <taxon>Bacteria</taxon>
        <taxon>Pseudomonadati</taxon>
        <taxon>Pseudomonadota</taxon>
        <taxon>Alphaproteobacteria</taxon>
        <taxon>Sphingomonadales</taxon>
        <taxon>Sphingomonadaceae</taxon>
        <taxon>Sphingomonas</taxon>
    </lineage>
</organism>
<evidence type="ECO:0000313" key="8">
    <source>
        <dbReference type="EMBL" id="ODP36465.1"/>
    </source>
</evidence>
<evidence type="ECO:0000256" key="4">
    <source>
        <dbReference type="ARBA" id="ARBA00022692"/>
    </source>
</evidence>
<feature type="transmembrane region" description="Helical" evidence="7">
    <location>
        <begin position="109"/>
        <end position="130"/>
    </location>
</feature>
<evidence type="ECO:0000256" key="2">
    <source>
        <dbReference type="ARBA" id="ARBA00007430"/>
    </source>
</evidence>
<evidence type="ECO:0000256" key="6">
    <source>
        <dbReference type="ARBA" id="ARBA00023136"/>
    </source>
</evidence>
<proteinExistence type="inferred from homology"/>
<dbReference type="Proteomes" id="UP000094487">
    <property type="component" value="Unassembled WGS sequence"/>
</dbReference>
<dbReference type="EMBL" id="MDDS01000068">
    <property type="protein sequence ID" value="ODP36465.1"/>
    <property type="molecule type" value="Genomic_DNA"/>
</dbReference>
<evidence type="ECO:0000256" key="5">
    <source>
        <dbReference type="ARBA" id="ARBA00022989"/>
    </source>
</evidence>
<dbReference type="AlphaFoldDB" id="A0A1E3LTF2"/>
<evidence type="ECO:0000256" key="3">
    <source>
        <dbReference type="ARBA" id="ARBA00022475"/>
    </source>
</evidence>
<feature type="transmembrane region" description="Helical" evidence="7">
    <location>
        <begin position="314"/>
        <end position="331"/>
    </location>
</feature>
<evidence type="ECO:0008006" key="10">
    <source>
        <dbReference type="Google" id="ProtNLM"/>
    </source>
</evidence>
<evidence type="ECO:0000256" key="1">
    <source>
        <dbReference type="ARBA" id="ARBA00004651"/>
    </source>
</evidence>
<name>A0A1E3LTF2_9SPHN</name>
<feature type="transmembrane region" description="Helical" evidence="7">
    <location>
        <begin position="376"/>
        <end position="396"/>
    </location>
</feature>
<keyword evidence="5 7" id="KW-1133">Transmembrane helix</keyword>
<dbReference type="Pfam" id="PF13440">
    <property type="entry name" value="Polysacc_synt_3"/>
    <property type="match status" value="1"/>
</dbReference>